<dbReference type="Pfam" id="PF06634">
    <property type="entry name" value="DUF1156"/>
    <property type="match status" value="1"/>
</dbReference>
<sequence>MLATETYPRRLIEVDLPIAQVSEHARNGRSVHHGHITAIHIWWARKPLPSCRAAALAASLIDPLDPACPDAFKAQARDVLGQLYGTPFDGDGEALRRGLLRLVSDFASWQRATDPAFRDAARTLASSAHASLFDGGPSFLADPFCGGGSIPLEGLRLGTTSYASDLNPVATLISKVTLEYVQQFGEQLFSEVTRWGTQIAKQSREELQQFYPVVTGAGAQLPVAYISFRRIQCEGPRCGADVVLTSKFHLSRRGERTIGIKLAGWDGPTPRFEIAEGSLRSFPEPTVRRGAATCLKCGYTIPVERVREQLTARSGGAPSALLVAVALGGASGERSFRAPTHEDHVALAAASKAVAALDRTQGDELPGEPLPPIGTLGFRVQRYGMVRWRDLFTPRQLLTLTTLARLVREAMPDDRTPNGLGVAVRSCLALAVDRLCDYQNTGCSWNPSGSALPHLFTRQALPIIWDYGEANPLASSSGSWSGAVEHVVRGLRNAHVTAGGHGADVGMASASHHPLPTDCAHILITDPPYYDAIPYADLSDFFYVWLRRMLGSDHPELFKTALVPRENEAIVNPVAGKDRDYYRRIMTAALAEARRVTRPDGIGVIIFAHKSTSGWEDLLAAMIDAGWIITASWPIDTENAPRLRARNSAVLGSSIHLVCRPREHRDGRLIVDTVGDWRDILSALPKRIAEWMPRLAREGIVGADAIFACLGPALELFSRYARVEKVSGAIVPLEEYLEQVWATVSREALAMIFDEAETTGLEEDARITAMWLWTLAGPGSSRGSEAGDDEPAGDDENADSEGALAGFSLEYDAARKIAQGLGARLESLDHVVEVKGETARLLAVAERTKYLFGGADAVPAPKRSSKKKQMSLFAELEHAADEQGWGDVGSPKAGATSLDRVHQAMLLFASGRGEALKRFLVQEGVGQGPLFWKLAQSFSALYPSGSDEKRWVDGVLARKKGLGFG</sequence>
<accession>A0A0K1EPD9</accession>
<evidence type="ECO:0000256" key="1">
    <source>
        <dbReference type="SAM" id="MobiDB-lite"/>
    </source>
</evidence>
<organism evidence="3 4">
    <name type="scientific">Chondromyces crocatus</name>
    <dbReference type="NCBI Taxonomy" id="52"/>
    <lineage>
        <taxon>Bacteria</taxon>
        <taxon>Pseudomonadati</taxon>
        <taxon>Myxococcota</taxon>
        <taxon>Polyangia</taxon>
        <taxon>Polyangiales</taxon>
        <taxon>Polyangiaceae</taxon>
        <taxon>Chondromyces</taxon>
    </lineage>
</organism>
<dbReference type="REBASE" id="116690">
    <property type="entry name" value="M1.CcrC5ORF67480P"/>
</dbReference>
<dbReference type="AlphaFoldDB" id="A0A0K1EPD9"/>
<dbReference type="PATRIC" id="fig|52.7.peg.7410"/>
<dbReference type="STRING" id="52.CMC5_067480"/>
<evidence type="ECO:0000259" key="2">
    <source>
        <dbReference type="Pfam" id="PF06634"/>
    </source>
</evidence>
<protein>
    <recommendedName>
        <fullName evidence="2">DUF1156 domain-containing protein</fullName>
    </recommendedName>
</protein>
<reference evidence="3 4" key="1">
    <citation type="submission" date="2015-07" db="EMBL/GenBank/DDBJ databases">
        <title>Genome analysis of myxobacterium Chondromyces crocatus Cm c5 reveals a high potential for natural compound synthesis and the genetic basis for the loss of fruiting body formation.</title>
        <authorList>
            <person name="Zaburannyi N."/>
            <person name="Bunk B."/>
            <person name="Maier J."/>
            <person name="Overmann J."/>
            <person name="Mueller R."/>
        </authorList>
    </citation>
    <scope>NUCLEOTIDE SEQUENCE [LARGE SCALE GENOMIC DNA]</scope>
    <source>
        <strain evidence="3 4">Cm c5</strain>
    </source>
</reference>
<dbReference type="EMBL" id="CP012159">
    <property type="protein sequence ID" value="AKT42522.1"/>
    <property type="molecule type" value="Genomic_DNA"/>
</dbReference>
<dbReference type="InterPro" id="IPR029063">
    <property type="entry name" value="SAM-dependent_MTases_sf"/>
</dbReference>
<keyword evidence="4" id="KW-1185">Reference proteome</keyword>
<dbReference type="InterPro" id="IPR009537">
    <property type="entry name" value="DUF1156"/>
</dbReference>
<dbReference type="RefSeq" id="WP_050434138.1">
    <property type="nucleotide sequence ID" value="NZ_CP012159.1"/>
</dbReference>
<dbReference type="SUPFAM" id="SSF53335">
    <property type="entry name" value="S-adenosyl-L-methionine-dependent methyltransferases"/>
    <property type="match status" value="1"/>
</dbReference>
<dbReference type="OrthoDB" id="3197274at2"/>
<feature type="compositionally biased region" description="Acidic residues" evidence="1">
    <location>
        <begin position="786"/>
        <end position="799"/>
    </location>
</feature>
<name>A0A0K1EPD9_CHOCO</name>
<gene>
    <name evidence="3" type="ORF">CMC5_067480</name>
</gene>
<dbReference type="KEGG" id="ccro:CMC5_067480"/>
<feature type="region of interest" description="Disordered" evidence="1">
    <location>
        <begin position="779"/>
        <end position="800"/>
    </location>
</feature>
<dbReference type="Proteomes" id="UP000067626">
    <property type="component" value="Chromosome"/>
</dbReference>
<feature type="domain" description="DUF1156" evidence="2">
    <location>
        <begin position="16"/>
        <end position="65"/>
    </location>
</feature>
<evidence type="ECO:0000313" key="4">
    <source>
        <dbReference type="Proteomes" id="UP000067626"/>
    </source>
</evidence>
<proteinExistence type="predicted"/>
<dbReference type="Gene3D" id="3.40.50.150">
    <property type="entry name" value="Vaccinia Virus protein VP39"/>
    <property type="match status" value="1"/>
</dbReference>
<evidence type="ECO:0000313" key="3">
    <source>
        <dbReference type="EMBL" id="AKT42522.1"/>
    </source>
</evidence>